<evidence type="ECO:0000256" key="1">
    <source>
        <dbReference type="SAM" id="Phobius"/>
    </source>
</evidence>
<name>A0A8S5UBE4_9CAUD</name>
<protein>
    <submittedName>
        <fullName evidence="2">Uncharacterized protein</fullName>
    </submittedName>
</protein>
<accession>A0A8S5UBE4</accession>
<feature type="transmembrane region" description="Helical" evidence="1">
    <location>
        <begin position="21"/>
        <end position="41"/>
    </location>
</feature>
<dbReference type="EMBL" id="BK016062">
    <property type="protein sequence ID" value="DAF91815.1"/>
    <property type="molecule type" value="Genomic_DNA"/>
</dbReference>
<proteinExistence type="predicted"/>
<evidence type="ECO:0000313" key="2">
    <source>
        <dbReference type="EMBL" id="DAF91815.1"/>
    </source>
</evidence>
<sequence>MFTILTSDRLGQFSISTISRLILLSTISFYKFSQCVIFTLLKLA</sequence>
<reference evidence="2" key="1">
    <citation type="journal article" date="2021" name="Proc. Natl. Acad. Sci. U.S.A.">
        <title>A Catalog of Tens of Thousands of Viruses from Human Metagenomes Reveals Hidden Associations with Chronic Diseases.</title>
        <authorList>
            <person name="Tisza M.J."/>
            <person name="Buck C.B."/>
        </authorList>
    </citation>
    <scope>NUCLEOTIDE SEQUENCE</scope>
    <source>
        <strain evidence="2">CtZkC8</strain>
    </source>
</reference>
<keyword evidence="1" id="KW-0472">Membrane</keyword>
<keyword evidence="1" id="KW-1133">Transmembrane helix</keyword>
<organism evidence="2">
    <name type="scientific">Podoviridae sp. ctZkC8</name>
    <dbReference type="NCBI Taxonomy" id="2825259"/>
    <lineage>
        <taxon>Viruses</taxon>
        <taxon>Duplodnaviria</taxon>
        <taxon>Heunggongvirae</taxon>
        <taxon>Uroviricota</taxon>
        <taxon>Caudoviricetes</taxon>
    </lineage>
</organism>
<keyword evidence="1" id="KW-0812">Transmembrane</keyword>